<sequence>MPITSSSDSGRPSPKAFTGWRDGQQFTTSPFMKPSQVGQAPSHSRPQFSYCTPQLNSSYCIPFCNNASTGCSSSPRSSISNVSPTAVIPPSHRRPQLSTSNSDPVMASTNSLQKRRKGSVSSLSLFKLPLRFSFSKSKPRQPSTKFPTAQRRESTNSSISVPASTSTCSLPLSPPISPTTTISPEPHRPTSGKPSLHISTGKSQEEHKYGFPFGHPILQESTRGRNLGSVSSSIPPTSQVFNAHPGTLVAFSPPLPTTTSEVDINIDACSPAYFSSSESNNTPSSSSSYHAYLRSTARSKSTSTTTTTTSKTTNSNIRHSTRPSRHQNICYQAAKLERRARSLSAREQQLREGTSTSAISPSTSPSPSPTTSSSPIASNSFPPPMPISQPKPPAYEQRSRNPSTVSHNSATSNTSCISVEEFLSRVRTSFDQRRSRSQEGTGRMGAEYDIFVDEVERGFIGDEPL</sequence>
<feature type="compositionally biased region" description="Polar residues" evidence="1">
    <location>
        <begin position="1"/>
        <end position="10"/>
    </location>
</feature>
<feature type="compositionally biased region" description="Polar residues" evidence="1">
    <location>
        <begin position="400"/>
        <end position="412"/>
    </location>
</feature>
<name>A0A6A5X5Q1_9PLEO</name>
<evidence type="ECO:0000313" key="2">
    <source>
        <dbReference type="EMBL" id="KAF2008216.1"/>
    </source>
</evidence>
<dbReference type="Proteomes" id="UP000799779">
    <property type="component" value="Unassembled WGS sequence"/>
</dbReference>
<feature type="region of interest" description="Disordered" evidence="1">
    <location>
        <begin position="136"/>
        <end position="210"/>
    </location>
</feature>
<proteinExistence type="predicted"/>
<organism evidence="2 3">
    <name type="scientific">Amniculicola lignicola CBS 123094</name>
    <dbReference type="NCBI Taxonomy" id="1392246"/>
    <lineage>
        <taxon>Eukaryota</taxon>
        <taxon>Fungi</taxon>
        <taxon>Dikarya</taxon>
        <taxon>Ascomycota</taxon>
        <taxon>Pezizomycotina</taxon>
        <taxon>Dothideomycetes</taxon>
        <taxon>Pleosporomycetidae</taxon>
        <taxon>Pleosporales</taxon>
        <taxon>Amniculicolaceae</taxon>
        <taxon>Amniculicola</taxon>
    </lineage>
</organism>
<feature type="compositionally biased region" description="Low complexity" evidence="1">
    <location>
        <begin position="74"/>
        <end position="83"/>
    </location>
</feature>
<feature type="region of interest" description="Disordered" evidence="1">
    <location>
        <begin position="74"/>
        <end position="120"/>
    </location>
</feature>
<dbReference type="AlphaFoldDB" id="A0A6A5X5Q1"/>
<feature type="region of interest" description="Disordered" evidence="1">
    <location>
        <begin position="1"/>
        <end position="46"/>
    </location>
</feature>
<feature type="compositionally biased region" description="Polar residues" evidence="1">
    <location>
        <begin position="96"/>
        <end position="112"/>
    </location>
</feature>
<evidence type="ECO:0000313" key="3">
    <source>
        <dbReference type="Proteomes" id="UP000799779"/>
    </source>
</evidence>
<feature type="region of interest" description="Disordered" evidence="1">
    <location>
        <begin position="340"/>
        <end position="412"/>
    </location>
</feature>
<feature type="compositionally biased region" description="Polar residues" evidence="1">
    <location>
        <begin position="136"/>
        <end position="147"/>
    </location>
</feature>
<accession>A0A6A5X5Q1</accession>
<dbReference type="EMBL" id="ML977556">
    <property type="protein sequence ID" value="KAF2008216.1"/>
    <property type="molecule type" value="Genomic_DNA"/>
</dbReference>
<dbReference type="OrthoDB" id="3684119at2759"/>
<keyword evidence="3" id="KW-1185">Reference proteome</keyword>
<reference evidence="2" key="1">
    <citation type="journal article" date="2020" name="Stud. Mycol.">
        <title>101 Dothideomycetes genomes: a test case for predicting lifestyles and emergence of pathogens.</title>
        <authorList>
            <person name="Haridas S."/>
            <person name="Albert R."/>
            <person name="Binder M."/>
            <person name="Bloem J."/>
            <person name="Labutti K."/>
            <person name="Salamov A."/>
            <person name="Andreopoulos B."/>
            <person name="Baker S."/>
            <person name="Barry K."/>
            <person name="Bills G."/>
            <person name="Bluhm B."/>
            <person name="Cannon C."/>
            <person name="Castanera R."/>
            <person name="Culley D."/>
            <person name="Daum C."/>
            <person name="Ezra D."/>
            <person name="Gonzalez J."/>
            <person name="Henrissat B."/>
            <person name="Kuo A."/>
            <person name="Liang C."/>
            <person name="Lipzen A."/>
            <person name="Lutzoni F."/>
            <person name="Magnuson J."/>
            <person name="Mondo S."/>
            <person name="Nolan M."/>
            <person name="Ohm R."/>
            <person name="Pangilinan J."/>
            <person name="Park H.-J."/>
            <person name="Ramirez L."/>
            <person name="Alfaro M."/>
            <person name="Sun H."/>
            <person name="Tritt A."/>
            <person name="Yoshinaga Y."/>
            <person name="Zwiers L.-H."/>
            <person name="Turgeon B."/>
            <person name="Goodwin S."/>
            <person name="Spatafora J."/>
            <person name="Crous P."/>
            <person name="Grigoriev I."/>
        </authorList>
    </citation>
    <scope>NUCLEOTIDE SEQUENCE</scope>
    <source>
        <strain evidence="2">CBS 123094</strain>
    </source>
</reference>
<feature type="compositionally biased region" description="Polar residues" evidence="1">
    <location>
        <begin position="24"/>
        <end position="46"/>
    </location>
</feature>
<feature type="compositionally biased region" description="Low complexity" evidence="1">
    <location>
        <begin position="295"/>
        <end position="316"/>
    </location>
</feature>
<evidence type="ECO:0000256" key="1">
    <source>
        <dbReference type="SAM" id="MobiDB-lite"/>
    </source>
</evidence>
<gene>
    <name evidence="2" type="ORF">P154DRAFT_584851</name>
</gene>
<feature type="region of interest" description="Disordered" evidence="1">
    <location>
        <begin position="295"/>
        <end position="328"/>
    </location>
</feature>
<feature type="compositionally biased region" description="Pro residues" evidence="1">
    <location>
        <begin position="381"/>
        <end position="393"/>
    </location>
</feature>
<protein>
    <submittedName>
        <fullName evidence="2">Uncharacterized protein</fullName>
    </submittedName>
</protein>
<feature type="compositionally biased region" description="Low complexity" evidence="1">
    <location>
        <begin position="354"/>
        <end position="380"/>
    </location>
</feature>